<evidence type="ECO:0000256" key="6">
    <source>
        <dbReference type="ARBA" id="ARBA00071901"/>
    </source>
</evidence>
<evidence type="ECO:0000259" key="12">
    <source>
        <dbReference type="Pfam" id="PF19340"/>
    </source>
</evidence>
<evidence type="ECO:0000313" key="14">
    <source>
        <dbReference type="Proteomes" id="UP001634394"/>
    </source>
</evidence>
<dbReference type="Pfam" id="PF19340">
    <property type="entry name" value="GCP6_N"/>
    <property type="match status" value="1"/>
</dbReference>
<feature type="domain" description="Gamma-tubulin complex component 6 N-terminal" evidence="12">
    <location>
        <begin position="33"/>
        <end position="354"/>
    </location>
</feature>
<feature type="region of interest" description="Disordered" evidence="9">
    <location>
        <begin position="266"/>
        <end position="297"/>
    </location>
</feature>
<comment type="subunit">
    <text evidence="7">Component of the gamma-tubulin ring complex (gTuRC) consisting of TUBGCP2, TUBGCP3, TUBGCP4, TUBGCP5 and TUBGCP6 and gamma-tubulin TUBG1 or TUBG2. TUBGCP2, TUBGCP3, TUBGCP4, TUBGCP5 and TUBGCP6 assemble in a 5:5:2:1:1 stoichiometry; each is associated with a gamma-tubulin, thereby arranging 14 gamma-tubulins in a helical manner. Gamma-tubulin at the first position is blocked by TUBGCP3 at the last position, allowing 13 protafilaments to grow into a microtubule. The gTuRC (via TUBGCP3 and TUBGCP6) interacts with ACTB and MZT1; the interactions form a luminal bridge that stabilizes the initial structure during complex assembly. The gTuRC (via TUBGCP2) interacts with MZT2A/MZT2B and CDK5RAP2 (via CM1 motif); the interactions play a role in gTuRC activation.</text>
</comment>
<evidence type="ECO:0000256" key="2">
    <source>
        <dbReference type="ARBA" id="ARBA00010337"/>
    </source>
</evidence>
<dbReference type="InterPro" id="IPR041470">
    <property type="entry name" value="GCP_N"/>
</dbReference>
<dbReference type="Proteomes" id="UP001634394">
    <property type="component" value="Unassembled WGS sequence"/>
</dbReference>
<dbReference type="GO" id="GO:0005813">
    <property type="term" value="C:centrosome"/>
    <property type="evidence" value="ECO:0007669"/>
    <property type="project" value="UniProtKB-SubCell"/>
</dbReference>
<dbReference type="InterPro" id="IPR007259">
    <property type="entry name" value="GCP"/>
</dbReference>
<sequence length="1559" mass="180368">MADADDSITGQFSKLCQLHGHKFQRAYLTQPKYTKKYVQRRLKNCLYVTLFTFLNGRNSCPVEKRETTRSEVYFSVLSQAYKLRCQRHFDEGNRLEALLESVLPDSKNDNELSEITSVLKLLLLLSGLGGEKLVSAIGHTGLQLPQPEKKNCVTVLPTGPLWYGDSNVIRSQDQFYMHYAREIFEVAPLESDKAVTIYDLSPGSGLVGNGFFNPRGYLNDQHEQNMKGTLFGALVQGRVFSLDVKLDVPELPEEMDIRLLETRIPKMDSSHSQISEDEGFMDPDMSSSTTTSAPDSGYEEDIWDQALRHIPCQHYTWETIGREPKPREKPFLSEAGPRALDEWYRMKMHGMATMCPDVFFPPHILLNKDSLTEDVLNLLIAVPSTTFILDKDMQCFSVREGIYTSGMTPEGMHGLLQDFVECGQNYYRLVLFSQAPVLDSFYCAGLVYQAYTTAVRKILQHYRAVILSLPHDRTLIQLKFILNRVFTQMQYLSQLCKCDRLVQEDRVNESDFPKGVQLLSYLYRETLEAFNTDNYPMMLSLLQTTCGPYLLFVQEWVFNGSYRDIYGEFMINRDRNYLECRDKLYWSKGYTLSTTSIEDNVPLFLKEMAQEIYVCGKSVNLLKLCNPQHFLCRAEDHDIPRVTLTLSKVELQSLMYRCQSYTSRMQQIARQLTLTRRELKERQEKAKQDLIAKAKLAATQELQRLQDKIIAMRKAADIKKRRELKILKDQMEQDLQRRALEEKEDKQRDKEYMDKLMRKEETLQEEDVELEKRAREEIIEYYAQLSEEAAFREQKALWKIRRARLDMARVQFLKEDESKWTAKLETVKESPDGNLIDYSLPVVNKVLDLEVGPRVTREGWKKPVVSEKEEPSQDLPRWAKEVIENSGGLEPFQEPADSSLITEEGSGVPVNSVKMVENMHVANESDPDPQQKSHIKMLADKHISMESTQEESHMSHIKAVENMHASKETEAPEAQRPHLKATDLHVNMESEHKEEKLFPHMKQVDGLHHSTETEEKEWKVKKQNVFGHASQLSKVEFTMAAPRLKRTTGQYASMESDYKDFAIKPRIRMHKTRSATSETKEEECFKTTIRMNDKMSATKESERVDVDQIRLEKFRRRNIHGHASDSTVEKLIYRDRFQPMKHINETQTEKEEGKYSRLPEPKWINVEVEPYCDNFDFLCSPPASDLMAESLPSTTPYGTLGDYGLSLSDDVQGFQYLSLPALLKQSITAPLLAQTSLVNQCIVNYFLVGLAVEEHFEALHRYLFMADGDFADILGDLLFEKLATNPQPQEMLNPMFLNGALNKAIRSSINSDDQYADNLSFALKYFPAVFKHNSHDTLDCLELNYKVEWPLNIVITENCLMKYSQVFSFMLQLKRIVWSLQDVWYRLKRDSVVGKVGNSAQFRQLQLYRQEMQHFVKCLQGYIANQIVHVTWKEFQDALGQEVHSLDDLIAAHCNYLDQAVFRCLLSKKATPLMTNIQQSFGLILKFRSQLFSSEWRTDAKTGQIVHGNFTSMATTYKAFKNYSIFLFKVVNKLAMKGYQPHLQELLLRLNFNNHYSEK</sequence>
<evidence type="ECO:0000259" key="11">
    <source>
        <dbReference type="Pfam" id="PF17681"/>
    </source>
</evidence>
<accession>A0ABD3UTX9</accession>
<keyword evidence="4" id="KW-0493">Microtubule</keyword>
<dbReference type="PANTHER" id="PTHR19302:SF70">
    <property type="entry name" value="GAMMA-TUBULIN COMPLEX COMPONENT 6"/>
    <property type="match status" value="1"/>
</dbReference>
<name>A0ABD3UTX9_SINWO</name>
<proteinExistence type="inferred from homology"/>
<comment type="caution">
    <text evidence="13">The sequence shown here is derived from an EMBL/GenBank/DDBJ whole genome shotgun (WGS) entry which is preliminary data.</text>
</comment>
<protein>
    <recommendedName>
        <fullName evidence="6">Gamma-tubulin complex component 6</fullName>
    </recommendedName>
</protein>
<feature type="domain" description="Gamma tubulin complex component C-terminal" evidence="10">
    <location>
        <begin position="1254"/>
        <end position="1556"/>
    </location>
</feature>
<dbReference type="GO" id="GO:0005874">
    <property type="term" value="C:microtubule"/>
    <property type="evidence" value="ECO:0007669"/>
    <property type="project" value="UniProtKB-KW"/>
</dbReference>
<dbReference type="Gene3D" id="1.20.120.1900">
    <property type="entry name" value="Gamma-tubulin complex, C-terminal domain"/>
    <property type="match status" value="1"/>
</dbReference>
<keyword evidence="5" id="KW-0206">Cytoskeleton</keyword>
<evidence type="ECO:0000256" key="3">
    <source>
        <dbReference type="ARBA" id="ARBA00022490"/>
    </source>
</evidence>
<dbReference type="InterPro" id="IPR040457">
    <property type="entry name" value="GCP_C"/>
</dbReference>
<evidence type="ECO:0000256" key="7">
    <source>
        <dbReference type="ARBA" id="ARBA00093551"/>
    </source>
</evidence>
<evidence type="ECO:0000256" key="9">
    <source>
        <dbReference type="SAM" id="MobiDB-lite"/>
    </source>
</evidence>
<evidence type="ECO:0000256" key="8">
    <source>
        <dbReference type="SAM" id="Coils"/>
    </source>
</evidence>
<dbReference type="Pfam" id="PF17681">
    <property type="entry name" value="GCP_N_terminal"/>
    <property type="match status" value="1"/>
</dbReference>
<evidence type="ECO:0000313" key="13">
    <source>
        <dbReference type="EMBL" id="KAL3851692.1"/>
    </source>
</evidence>
<keyword evidence="14" id="KW-1185">Reference proteome</keyword>
<feature type="domain" description="Gamma tubulin complex component protein N-terminal" evidence="11">
    <location>
        <begin position="373"/>
        <end position="701"/>
    </location>
</feature>
<feature type="coiled-coil region" evidence="8">
    <location>
        <begin position="665"/>
        <end position="773"/>
    </location>
</feature>
<dbReference type="FunFam" id="1.20.120.1900:FF:000004">
    <property type="entry name" value="gamma-tubulin complex component 6 isoform X1"/>
    <property type="match status" value="1"/>
</dbReference>
<evidence type="ECO:0000256" key="1">
    <source>
        <dbReference type="ARBA" id="ARBA00004300"/>
    </source>
</evidence>
<dbReference type="InterPro" id="IPR045818">
    <property type="entry name" value="GCP6_N"/>
</dbReference>
<dbReference type="InterPro" id="IPR042241">
    <property type="entry name" value="GCP_C_sf"/>
</dbReference>
<dbReference type="EMBL" id="JBJQND010000015">
    <property type="protein sequence ID" value="KAL3851692.1"/>
    <property type="molecule type" value="Genomic_DNA"/>
</dbReference>
<dbReference type="PANTHER" id="PTHR19302">
    <property type="entry name" value="GAMMA TUBULIN COMPLEX PROTEIN"/>
    <property type="match status" value="1"/>
</dbReference>
<evidence type="ECO:0000259" key="10">
    <source>
        <dbReference type="Pfam" id="PF04130"/>
    </source>
</evidence>
<dbReference type="Pfam" id="PF04130">
    <property type="entry name" value="GCP_C_terminal"/>
    <property type="match status" value="1"/>
</dbReference>
<gene>
    <name evidence="13" type="ORF">ACJMK2_015419</name>
</gene>
<keyword evidence="8" id="KW-0175">Coiled coil</keyword>
<comment type="similarity">
    <text evidence="2">Belongs to the TUBGCP family.</text>
</comment>
<keyword evidence="3" id="KW-0963">Cytoplasm</keyword>
<evidence type="ECO:0000256" key="4">
    <source>
        <dbReference type="ARBA" id="ARBA00022701"/>
    </source>
</evidence>
<evidence type="ECO:0000256" key="5">
    <source>
        <dbReference type="ARBA" id="ARBA00023212"/>
    </source>
</evidence>
<reference evidence="13 14" key="1">
    <citation type="submission" date="2024-11" db="EMBL/GenBank/DDBJ databases">
        <title>Chromosome-level genome assembly of the freshwater bivalve Anodonta woodiana.</title>
        <authorList>
            <person name="Chen X."/>
        </authorList>
    </citation>
    <scope>NUCLEOTIDE SEQUENCE [LARGE SCALE GENOMIC DNA]</scope>
    <source>
        <strain evidence="13">MN2024</strain>
        <tissue evidence="13">Gills</tissue>
    </source>
</reference>
<comment type="subcellular location">
    <subcellularLocation>
        <location evidence="1">Cytoplasm</location>
        <location evidence="1">Cytoskeleton</location>
        <location evidence="1">Microtubule organizing center</location>
        <location evidence="1">Centrosome</location>
    </subcellularLocation>
</comment>
<organism evidence="13 14">
    <name type="scientific">Sinanodonta woodiana</name>
    <name type="common">Chinese pond mussel</name>
    <name type="synonym">Anodonta woodiana</name>
    <dbReference type="NCBI Taxonomy" id="1069815"/>
    <lineage>
        <taxon>Eukaryota</taxon>
        <taxon>Metazoa</taxon>
        <taxon>Spiralia</taxon>
        <taxon>Lophotrochozoa</taxon>
        <taxon>Mollusca</taxon>
        <taxon>Bivalvia</taxon>
        <taxon>Autobranchia</taxon>
        <taxon>Heteroconchia</taxon>
        <taxon>Palaeoheterodonta</taxon>
        <taxon>Unionida</taxon>
        <taxon>Unionoidea</taxon>
        <taxon>Unionidae</taxon>
        <taxon>Unioninae</taxon>
        <taxon>Sinanodonta</taxon>
    </lineage>
</organism>